<gene>
    <name evidence="1" type="ORF">SG35_012665</name>
</gene>
<reference evidence="1 2" key="1">
    <citation type="journal article" date="2015" name="Genome Announc.">
        <title>Draft Genome Sequences of Marine Isolates of Thalassomonas viridans and Thalassomonas actiniarum.</title>
        <authorList>
            <person name="Olonade I."/>
            <person name="van Zyl L.J."/>
            <person name="Trindade M."/>
        </authorList>
    </citation>
    <scope>NUCLEOTIDE SEQUENCE [LARGE SCALE GENOMIC DNA]</scope>
    <source>
        <strain evidence="1 2">A5K-106</strain>
    </source>
</reference>
<dbReference type="KEGG" id="tact:SG35_012665"/>
<evidence type="ECO:0000313" key="2">
    <source>
        <dbReference type="Proteomes" id="UP000032568"/>
    </source>
</evidence>
<evidence type="ECO:0000313" key="1">
    <source>
        <dbReference type="EMBL" id="WDE01400.1"/>
    </source>
</evidence>
<reference evidence="1 2" key="2">
    <citation type="journal article" date="2022" name="Mar. Drugs">
        <title>Bioassay-Guided Fractionation Leads to the Detection of Cholic Acid Generated by the Rare Thalassomonas sp.</title>
        <authorList>
            <person name="Pheiffer F."/>
            <person name="Schneider Y.K."/>
            <person name="Hansen E.H."/>
            <person name="Andersen J.H."/>
            <person name="Isaksson J."/>
            <person name="Busche T."/>
            <person name="R C."/>
            <person name="Kalinowski J."/>
            <person name="Zyl L.V."/>
            <person name="Trindade M."/>
        </authorList>
    </citation>
    <scope>NUCLEOTIDE SEQUENCE [LARGE SCALE GENOMIC DNA]</scope>
    <source>
        <strain evidence="1 2">A5K-106</strain>
    </source>
</reference>
<dbReference type="EMBL" id="CP059735">
    <property type="protein sequence ID" value="WDE01400.1"/>
    <property type="molecule type" value="Genomic_DNA"/>
</dbReference>
<keyword evidence="2" id="KW-1185">Reference proteome</keyword>
<dbReference type="Pfam" id="PF11017">
    <property type="entry name" value="DUF2855"/>
    <property type="match status" value="1"/>
</dbReference>
<accession>A0AAE9YW10</accession>
<dbReference type="AlphaFoldDB" id="A0AAE9YW10"/>
<protein>
    <submittedName>
        <fullName evidence="1">DUF2855 family protein</fullName>
    </submittedName>
</protein>
<dbReference type="InterPro" id="IPR021276">
    <property type="entry name" value="DUF2855"/>
</dbReference>
<name>A0AAE9YW10_9GAMM</name>
<proteinExistence type="predicted"/>
<dbReference type="Proteomes" id="UP000032568">
    <property type="component" value="Chromosome"/>
</dbReference>
<organism evidence="1 2">
    <name type="scientific">Thalassomonas actiniarum</name>
    <dbReference type="NCBI Taxonomy" id="485447"/>
    <lineage>
        <taxon>Bacteria</taxon>
        <taxon>Pseudomonadati</taxon>
        <taxon>Pseudomonadota</taxon>
        <taxon>Gammaproteobacteria</taxon>
        <taxon>Alteromonadales</taxon>
        <taxon>Colwelliaceae</taxon>
        <taxon>Thalassomonas</taxon>
    </lineage>
</organism>
<dbReference type="RefSeq" id="WP_044833543.1">
    <property type="nucleotide sequence ID" value="NZ_CP059735.1"/>
</dbReference>
<sequence>MTVISTRTFEVDKTQLVKTRVTCQDVDQALGPDQVLLKVDKFALTANNISYALTGDSLGYWRFFPAKDNWGRIPAMGFAEVMASNCRGIEVGERVWGFLPMASHVKITAGKITPFGFVDVSPHRAELAPVYASFERVKANPFYREDNEDYEMLLRGLFTTSWLVDDFMFDHQYFAASQYLITSASSKTSTALAFAVRERGELPAIGITSMANKAFVESLGCYDQVISYDEITSLDTTKASILVDMAGSGKILEQIHQHFNRQLRYSCRIGATHHNALFTGGDLPGAKPTFFFAPSQIQKRSQDWGREQLMTSLGQAMMRYLVFAQSVLGITYSRGEDEIDSVYQDILSGRANADVGHIISMWQQ</sequence>